<dbReference type="CDD" id="cd01837">
    <property type="entry name" value="SGNH_plant_lipase_like"/>
    <property type="match status" value="1"/>
</dbReference>
<reference evidence="9 10" key="1">
    <citation type="submission" date="2023-10" db="EMBL/GenBank/DDBJ databases">
        <title>Chromosome-scale genome assembly provides insights into flower coloration mechanisms of Canna indica.</title>
        <authorList>
            <person name="Li C."/>
        </authorList>
    </citation>
    <scope>NUCLEOTIDE SEQUENCE [LARGE SCALE GENOMIC DNA]</scope>
    <source>
        <tissue evidence="9">Flower</tissue>
    </source>
</reference>
<dbReference type="InterPro" id="IPR036514">
    <property type="entry name" value="SGNH_hydro_sf"/>
</dbReference>
<dbReference type="GO" id="GO:0005576">
    <property type="term" value="C:extracellular region"/>
    <property type="evidence" value="ECO:0007669"/>
    <property type="project" value="UniProtKB-SubCell"/>
</dbReference>
<comment type="similarity">
    <text evidence="2">Belongs to the 'GDSL' lipolytic enzyme family.</text>
</comment>
<comment type="subcellular location">
    <subcellularLocation>
        <location evidence="1">Secreted</location>
    </subcellularLocation>
</comment>
<dbReference type="PANTHER" id="PTHR45650">
    <property type="entry name" value="GDSL-LIKE LIPASE/ACYLHYDROLASE-RELATED"/>
    <property type="match status" value="1"/>
</dbReference>
<keyword evidence="3" id="KW-0964">Secreted</keyword>
<dbReference type="EMBL" id="CP136895">
    <property type="protein sequence ID" value="WOL11119.1"/>
    <property type="molecule type" value="Genomic_DNA"/>
</dbReference>
<evidence type="ECO:0000313" key="9">
    <source>
        <dbReference type="EMBL" id="WOL11119.1"/>
    </source>
</evidence>
<evidence type="ECO:0000256" key="8">
    <source>
        <dbReference type="SAM" id="SignalP"/>
    </source>
</evidence>
<keyword evidence="6" id="KW-0442">Lipid degradation</keyword>
<dbReference type="Proteomes" id="UP001327560">
    <property type="component" value="Chromosome 6"/>
</dbReference>
<protein>
    <submittedName>
        <fullName evidence="9">GDSL esterase/lipase</fullName>
    </submittedName>
</protein>
<feature type="signal peptide" evidence="8">
    <location>
        <begin position="1"/>
        <end position="26"/>
    </location>
</feature>
<dbReference type="InterPro" id="IPR051238">
    <property type="entry name" value="GDSL_esterase/lipase"/>
</dbReference>
<keyword evidence="10" id="KW-1185">Reference proteome</keyword>
<evidence type="ECO:0000256" key="5">
    <source>
        <dbReference type="ARBA" id="ARBA00022801"/>
    </source>
</evidence>
<dbReference type="Pfam" id="PF00657">
    <property type="entry name" value="Lipase_GDSL"/>
    <property type="match status" value="1"/>
</dbReference>
<dbReference type="InterPro" id="IPR001087">
    <property type="entry name" value="GDSL"/>
</dbReference>
<dbReference type="GO" id="GO:0016042">
    <property type="term" value="P:lipid catabolic process"/>
    <property type="evidence" value="ECO:0007669"/>
    <property type="project" value="UniProtKB-KW"/>
</dbReference>
<evidence type="ECO:0000256" key="2">
    <source>
        <dbReference type="ARBA" id="ARBA00008668"/>
    </source>
</evidence>
<dbReference type="Gene3D" id="3.40.50.1110">
    <property type="entry name" value="SGNH hydrolase"/>
    <property type="match status" value="1"/>
</dbReference>
<name>A0AAQ3KMV8_9LILI</name>
<evidence type="ECO:0000313" key="10">
    <source>
        <dbReference type="Proteomes" id="UP001327560"/>
    </source>
</evidence>
<keyword evidence="7" id="KW-0443">Lipid metabolism</keyword>
<organism evidence="9 10">
    <name type="scientific">Canna indica</name>
    <name type="common">Indian-shot</name>
    <dbReference type="NCBI Taxonomy" id="4628"/>
    <lineage>
        <taxon>Eukaryota</taxon>
        <taxon>Viridiplantae</taxon>
        <taxon>Streptophyta</taxon>
        <taxon>Embryophyta</taxon>
        <taxon>Tracheophyta</taxon>
        <taxon>Spermatophyta</taxon>
        <taxon>Magnoliopsida</taxon>
        <taxon>Liliopsida</taxon>
        <taxon>Zingiberales</taxon>
        <taxon>Cannaceae</taxon>
        <taxon>Canna</taxon>
    </lineage>
</organism>
<evidence type="ECO:0000256" key="6">
    <source>
        <dbReference type="ARBA" id="ARBA00022963"/>
    </source>
</evidence>
<evidence type="ECO:0000256" key="4">
    <source>
        <dbReference type="ARBA" id="ARBA00022729"/>
    </source>
</evidence>
<dbReference type="AlphaFoldDB" id="A0AAQ3KMV8"/>
<dbReference type="SUPFAM" id="SSF52266">
    <property type="entry name" value="SGNH hydrolase"/>
    <property type="match status" value="1"/>
</dbReference>
<dbReference type="InterPro" id="IPR035669">
    <property type="entry name" value="SGNH_plant_lipase-like"/>
</dbReference>
<proteinExistence type="inferred from homology"/>
<dbReference type="PANTHER" id="PTHR45650:SF3">
    <property type="entry name" value="OS01G0748500 PROTEIN"/>
    <property type="match status" value="1"/>
</dbReference>
<feature type="chain" id="PRO_5042990842" evidence="8">
    <location>
        <begin position="27"/>
        <end position="365"/>
    </location>
</feature>
<evidence type="ECO:0000256" key="3">
    <source>
        <dbReference type="ARBA" id="ARBA00022525"/>
    </source>
</evidence>
<accession>A0AAQ3KMV8</accession>
<dbReference type="GO" id="GO:0016788">
    <property type="term" value="F:hydrolase activity, acting on ester bonds"/>
    <property type="evidence" value="ECO:0007669"/>
    <property type="project" value="InterPro"/>
</dbReference>
<evidence type="ECO:0000256" key="1">
    <source>
        <dbReference type="ARBA" id="ARBA00004613"/>
    </source>
</evidence>
<sequence length="365" mass="39972">MGCIVGARRVLLLLLVLSSSMAVVRPAPQVPCYFIFGDSLVDNGNNNNISTLAVANYLPYGIDFPGGGPSGRFSNGLTTVDVAAKLLGFDHYIPPYANTRGRALLTGVNFASAAAGIREESGRQLGGRIPFSGQLQNYQQAVRQMVNILGDEDTTANYLSKCIFSVGMGSNDYLNNYFLPAFYPTSRQFTPEQFADALIQQYTEQLNVLYNYGARKVVLIGVGRIGCSPNELARNSPNGVNCVEEIDSTIGMFNTRLIRLVDEFNTLDGAHFTYINSYGIFDDILRNSGAYGFRMTNTGCCGVGRNNGQLTCLPMQVPCTNRNEYLFWDAFHPSEAANIIIGKRSYNAQSPNDVYPMDVHTLAMI</sequence>
<keyword evidence="5" id="KW-0378">Hydrolase</keyword>
<gene>
    <name evidence="9" type="ORF">Cni_G19880</name>
</gene>
<evidence type="ECO:0000256" key="7">
    <source>
        <dbReference type="ARBA" id="ARBA00023098"/>
    </source>
</evidence>
<keyword evidence="4 8" id="KW-0732">Signal</keyword>